<evidence type="ECO:0000256" key="6">
    <source>
        <dbReference type="ARBA" id="ARBA00023015"/>
    </source>
</evidence>
<dbReference type="GO" id="GO:0006417">
    <property type="term" value="P:regulation of translation"/>
    <property type="evidence" value="ECO:0007669"/>
    <property type="project" value="UniProtKB-KW"/>
</dbReference>
<evidence type="ECO:0000313" key="10">
    <source>
        <dbReference type="EMBL" id="ODV65027.1"/>
    </source>
</evidence>
<dbReference type="GO" id="GO:0005634">
    <property type="term" value="C:nucleus"/>
    <property type="evidence" value="ECO:0007669"/>
    <property type="project" value="UniProtKB-SubCell"/>
</dbReference>
<evidence type="ECO:0000256" key="5">
    <source>
        <dbReference type="ARBA" id="ARBA00022845"/>
    </source>
</evidence>
<dbReference type="InterPro" id="IPR024318">
    <property type="entry name" value="Nro1/ETT1"/>
</dbReference>
<accession>A0A1E4RCP1</accession>
<protein>
    <recommendedName>
        <fullName evidence="4">Enhancer of translation termination 1</fullName>
    </recommendedName>
</protein>
<evidence type="ECO:0000256" key="2">
    <source>
        <dbReference type="ARBA" id="ARBA00004123"/>
    </source>
</evidence>
<evidence type="ECO:0000313" key="11">
    <source>
        <dbReference type="Proteomes" id="UP000095085"/>
    </source>
</evidence>
<dbReference type="STRING" id="984485.A0A1E4RCP1"/>
<feature type="region of interest" description="Disordered" evidence="9">
    <location>
        <begin position="1"/>
        <end position="33"/>
    </location>
</feature>
<comment type="subcellular location">
    <subcellularLocation>
        <location evidence="2">Nucleus</location>
    </subcellularLocation>
</comment>
<evidence type="ECO:0000256" key="7">
    <source>
        <dbReference type="ARBA" id="ARBA00023163"/>
    </source>
</evidence>
<dbReference type="Proteomes" id="UP000095085">
    <property type="component" value="Unassembled WGS sequence"/>
</dbReference>
<sequence length="405" mass="46831">MAKRHLGLGKAAKEKAKKQKVEEAAEPKEASNELTVELNEEIDANDDFGQLKALWKTYEESSKENELVVNGIIHECDRMLRNDTEGKLNDEFHSIYAKALSSLSIYKTEDKEQVKQFFEASLERIELGLEKYAESISLLFAKSKILIDRIPLLIISQLTNDSKLTKENNVSKLLDEALEIYEGAEKQAIDKKQFEYFNRENLEILQALDDLLDMIDNFGKEIMEGEESDEEDGEAEMVSNTLNEKHPLNKIRQSDKYNQWWRDHILIFYQNLPKETDEKLVIDICGRIGQSYLLEAELPMNIYTTIKYDEDNELQEIEGMDEKSSQLKSQELIKLAIEYLRKAHDSKEPDSWVNIAEALISLGNLYEIDSKEQEENYQEAEKILQKANNATNGKYEDILENLLNN</sequence>
<dbReference type="GO" id="GO:2000640">
    <property type="term" value="P:positive regulation of SREBP signaling pathway"/>
    <property type="evidence" value="ECO:0007669"/>
    <property type="project" value="TreeGrafter"/>
</dbReference>
<keyword evidence="5" id="KW-0810">Translation regulation</keyword>
<dbReference type="Pfam" id="PF12753">
    <property type="entry name" value="Nro1"/>
    <property type="match status" value="1"/>
</dbReference>
<dbReference type="GeneID" id="30993610"/>
<dbReference type="OrthoDB" id="5598057at2759"/>
<name>A0A1E4RCP1_9ASCO</name>
<evidence type="ECO:0000256" key="1">
    <source>
        <dbReference type="ARBA" id="ARBA00003395"/>
    </source>
</evidence>
<feature type="compositionally biased region" description="Basic and acidic residues" evidence="9">
    <location>
        <begin position="11"/>
        <end position="31"/>
    </location>
</feature>
<evidence type="ECO:0000256" key="3">
    <source>
        <dbReference type="ARBA" id="ARBA00007273"/>
    </source>
</evidence>
<comment type="similarity">
    <text evidence="3">Belongs to the ETT1 family.</text>
</comment>
<dbReference type="RefSeq" id="XP_020074094.1">
    <property type="nucleotide sequence ID" value="XM_020219060.1"/>
</dbReference>
<evidence type="ECO:0000256" key="9">
    <source>
        <dbReference type="SAM" id="MobiDB-lite"/>
    </source>
</evidence>
<organism evidence="10 11">
    <name type="scientific">Hyphopichia burtonii NRRL Y-1933</name>
    <dbReference type="NCBI Taxonomy" id="984485"/>
    <lineage>
        <taxon>Eukaryota</taxon>
        <taxon>Fungi</taxon>
        <taxon>Dikarya</taxon>
        <taxon>Ascomycota</taxon>
        <taxon>Saccharomycotina</taxon>
        <taxon>Pichiomycetes</taxon>
        <taxon>Debaryomycetaceae</taxon>
        <taxon>Hyphopichia</taxon>
    </lineage>
</organism>
<evidence type="ECO:0000256" key="8">
    <source>
        <dbReference type="ARBA" id="ARBA00023242"/>
    </source>
</evidence>
<comment type="function">
    <text evidence="1">Required for correct translation termination and probably involved in regulation of hypoxic gene expression.</text>
</comment>
<keyword evidence="11" id="KW-1185">Reference proteome</keyword>
<keyword evidence="6" id="KW-0805">Transcription regulation</keyword>
<proteinExistence type="inferred from homology"/>
<reference evidence="11" key="1">
    <citation type="submission" date="2016-05" db="EMBL/GenBank/DDBJ databases">
        <title>Comparative genomics of biotechnologically important yeasts.</title>
        <authorList>
            <consortium name="DOE Joint Genome Institute"/>
            <person name="Riley R."/>
            <person name="Haridas S."/>
            <person name="Wolfe K.H."/>
            <person name="Lopes M.R."/>
            <person name="Hittinger C.T."/>
            <person name="Goker M."/>
            <person name="Salamov A."/>
            <person name="Wisecaver J."/>
            <person name="Long T.M."/>
            <person name="Aerts A.L."/>
            <person name="Barry K."/>
            <person name="Choi C."/>
            <person name="Clum A."/>
            <person name="Coughlan A.Y."/>
            <person name="Deshpande S."/>
            <person name="Douglass A.P."/>
            <person name="Hanson S.J."/>
            <person name="Klenk H.-P."/>
            <person name="Labutti K."/>
            <person name="Lapidus A."/>
            <person name="Lindquist E."/>
            <person name="Lipzen A."/>
            <person name="Meier-Kolthoff J.P."/>
            <person name="Ohm R.A."/>
            <person name="Otillar R.P."/>
            <person name="Pangilinan J."/>
            <person name="Peng Y."/>
            <person name="Rokas A."/>
            <person name="Rosa C.A."/>
            <person name="Scheuner C."/>
            <person name="Sibirny A.A."/>
            <person name="Slot J.C."/>
            <person name="Stielow J.B."/>
            <person name="Sun H."/>
            <person name="Kurtzman C.P."/>
            <person name="Blackwell M."/>
            <person name="Grigoriev I.V."/>
            <person name="Jeffries T.W."/>
        </authorList>
    </citation>
    <scope>NUCLEOTIDE SEQUENCE [LARGE SCALE GENOMIC DNA]</scope>
    <source>
        <strain evidence="11">NRRL Y-1933</strain>
    </source>
</reference>
<evidence type="ECO:0000256" key="4">
    <source>
        <dbReference type="ARBA" id="ARBA00017359"/>
    </source>
</evidence>
<dbReference type="PANTHER" id="PTHR28290:SF1">
    <property type="entry name" value="ENHANCER OF TRANSLATION TERMINATION 1"/>
    <property type="match status" value="1"/>
</dbReference>
<gene>
    <name evidence="10" type="ORF">HYPBUDRAFT_114720</name>
</gene>
<dbReference type="AlphaFoldDB" id="A0A1E4RCP1"/>
<keyword evidence="8" id="KW-0539">Nucleus</keyword>
<dbReference type="PANTHER" id="PTHR28290">
    <property type="entry name" value="ENHANCER OF TRANSLATION TERMINATION 1"/>
    <property type="match status" value="1"/>
</dbReference>
<keyword evidence="7" id="KW-0804">Transcription</keyword>
<dbReference type="EMBL" id="KV454545">
    <property type="protein sequence ID" value="ODV65027.1"/>
    <property type="molecule type" value="Genomic_DNA"/>
</dbReference>